<proteinExistence type="predicted"/>
<dbReference type="InterPro" id="IPR007655">
    <property type="entry name" value="Slam_C"/>
</dbReference>
<feature type="domain" description="Surface lipoprotein assembly modifier C-terminal" evidence="1">
    <location>
        <begin position="147"/>
        <end position="432"/>
    </location>
</feature>
<evidence type="ECO:0000313" key="3">
    <source>
        <dbReference type="Proteomes" id="UP000198977"/>
    </source>
</evidence>
<dbReference type="Pfam" id="PF04575">
    <property type="entry name" value="SlipAM"/>
    <property type="match status" value="1"/>
</dbReference>
<dbReference type="InterPro" id="IPR011990">
    <property type="entry name" value="TPR-like_helical_dom_sf"/>
</dbReference>
<sequence>MNRKMHPALVVALWALWCLWLPVQTLAFVLDDAEKAINVGRAADVISAVQAYQPTTEQETLRRLWILGVANARAGRVDEAIAPLAELVALMPAQPAFRLELTSALLAAGQTERARYHLEQVRNADLRPEVRDRVDAQIVRLDRPKHWLGYFRMAFIPESNAARQTQAETVNLGGLSFNLTPAAREQAANGVELGFGLAAVPPLSARLHARFGLDVNARLFDGNAPNDVILRAHTGLIDFNADGRRLLVEIYATQRWIDETHYSRSHGLGLTYGKTLGNRARIDLAAQHEKLTYVQGRYDTKQTAAQAQLSYAVSPRWVLRTGLRLETRSSQYAPAAGFARGLTLGGDYTFANGLRLGLDLSYDLNDFRGVHPLFGVARSDRKASSTIQLTNQKWNFQGFAPVFKVRAEHQTSNIVLNSYRNLGASIGFTRSF</sequence>
<dbReference type="EMBL" id="FOMW01000002">
    <property type="protein sequence ID" value="SFD69317.1"/>
    <property type="molecule type" value="Genomic_DNA"/>
</dbReference>
<dbReference type="AlphaFoldDB" id="A0A1I1UF12"/>
<protein>
    <recommendedName>
        <fullName evidence="1">Surface lipoprotein assembly modifier C-terminal domain-containing protein</fullName>
    </recommendedName>
</protein>
<dbReference type="STRING" id="74348.SAMN04488523_10295"/>
<evidence type="ECO:0000259" key="1">
    <source>
        <dbReference type="Pfam" id="PF04575"/>
    </source>
</evidence>
<reference evidence="2 3" key="1">
    <citation type="submission" date="2016-10" db="EMBL/GenBank/DDBJ databases">
        <authorList>
            <person name="de Groot N.N."/>
        </authorList>
    </citation>
    <scope>NUCLEOTIDE SEQUENCE [LARGE SCALE GENOMIC DNA]</scope>
    <source>
        <strain evidence="2 3">DSM 11443</strain>
    </source>
</reference>
<name>A0A1I1UF12_9RHOB</name>
<accession>A0A1I1UF12</accession>
<organism evidence="2 3">
    <name type="scientific">Sulfitobacter brevis</name>
    <dbReference type="NCBI Taxonomy" id="74348"/>
    <lineage>
        <taxon>Bacteria</taxon>
        <taxon>Pseudomonadati</taxon>
        <taxon>Pseudomonadota</taxon>
        <taxon>Alphaproteobacteria</taxon>
        <taxon>Rhodobacterales</taxon>
        <taxon>Roseobacteraceae</taxon>
        <taxon>Sulfitobacter</taxon>
    </lineage>
</organism>
<dbReference type="Proteomes" id="UP000198977">
    <property type="component" value="Unassembled WGS sequence"/>
</dbReference>
<gene>
    <name evidence="2" type="ORF">SAMN04488523_10295</name>
</gene>
<dbReference type="Gene3D" id="1.25.40.10">
    <property type="entry name" value="Tetratricopeptide repeat domain"/>
    <property type="match status" value="1"/>
</dbReference>
<keyword evidence="3" id="KW-1185">Reference proteome</keyword>
<dbReference type="SUPFAM" id="SSF56935">
    <property type="entry name" value="Porins"/>
    <property type="match status" value="1"/>
</dbReference>
<dbReference type="Pfam" id="PF14559">
    <property type="entry name" value="TPR_19"/>
    <property type="match status" value="1"/>
</dbReference>
<evidence type="ECO:0000313" key="2">
    <source>
        <dbReference type="EMBL" id="SFD69317.1"/>
    </source>
</evidence>
<dbReference type="SUPFAM" id="SSF48452">
    <property type="entry name" value="TPR-like"/>
    <property type="match status" value="1"/>
</dbReference>